<gene>
    <name evidence="4" type="ORF">EP073_10985</name>
</gene>
<dbReference type="KEGG" id="gtl:EP073_10985"/>
<protein>
    <submittedName>
        <fullName evidence="4">Class A beta-lactamase-related serine hydrolase</fullName>
    </submittedName>
</protein>
<dbReference type="Proteomes" id="UP000287502">
    <property type="component" value="Chromosome"/>
</dbReference>
<keyword evidence="2" id="KW-0472">Membrane</keyword>
<organism evidence="4 5">
    <name type="scientific">Geovibrio thiophilus</name>
    <dbReference type="NCBI Taxonomy" id="139438"/>
    <lineage>
        <taxon>Bacteria</taxon>
        <taxon>Pseudomonadati</taxon>
        <taxon>Deferribacterota</taxon>
        <taxon>Deferribacteres</taxon>
        <taxon>Deferribacterales</taxon>
        <taxon>Geovibrionaceae</taxon>
        <taxon>Geovibrio</taxon>
    </lineage>
</organism>
<dbReference type="SUPFAM" id="SSF56601">
    <property type="entry name" value="beta-lactamase/transpeptidase-like"/>
    <property type="match status" value="1"/>
</dbReference>
<evidence type="ECO:0000256" key="1">
    <source>
        <dbReference type="ARBA" id="ARBA00022801"/>
    </source>
</evidence>
<dbReference type="Gene3D" id="3.40.710.10">
    <property type="entry name" value="DD-peptidase/beta-lactamase superfamily"/>
    <property type="match status" value="1"/>
</dbReference>
<name>A0A410K0W2_9BACT</name>
<keyword evidence="5" id="KW-1185">Reference proteome</keyword>
<feature type="domain" description="Beta-lactamase-related" evidence="3">
    <location>
        <begin position="47"/>
        <end position="369"/>
    </location>
</feature>
<keyword evidence="2" id="KW-1133">Transmembrane helix</keyword>
<evidence type="ECO:0000259" key="3">
    <source>
        <dbReference type="Pfam" id="PF00144"/>
    </source>
</evidence>
<dbReference type="Pfam" id="PF00144">
    <property type="entry name" value="Beta-lactamase"/>
    <property type="match status" value="1"/>
</dbReference>
<evidence type="ECO:0000256" key="2">
    <source>
        <dbReference type="SAM" id="Phobius"/>
    </source>
</evidence>
<dbReference type="AlphaFoldDB" id="A0A410K0W2"/>
<keyword evidence="1 4" id="KW-0378">Hydrolase</keyword>
<sequence length="394" mass="43270">MIIATYKYTISAMNINSFGRNGNSFPPVFFIVFFSFVLNAFADNRMDNLAEAAVKNGLTEGAVILVRQNGRNIHFDAYGTAEKGSVFDLASLTKVYTTTLAVMRLVDMGLLKPSDKVGKFFPEYREGKKAIVTVEDLLRHRSGLPAWKPLYCEDKPKEYLLNIPLEYTPDSARIYSDPGFMILGLIVEKVSGKPLGVFVREQFYEPMGLKTAGFMPEDVSAIMPTLFGGFEAEMMKDAACRTKYPETVLKGQVNDGNAREVFGGAAGHAGLFSNAEDLAALAELTVGGRYGGAGYIRRDTLRHFMTKDESGQGMGFVMTAKSLNAESITSGTFGHLGFTGTSVVCVPEKGLTVIILTNRQMKGMDEQGRYPDLRALRKAVFREAVRLADENVVK</sequence>
<dbReference type="GO" id="GO:0016787">
    <property type="term" value="F:hydrolase activity"/>
    <property type="evidence" value="ECO:0007669"/>
    <property type="project" value="UniProtKB-KW"/>
</dbReference>
<dbReference type="InterPro" id="IPR012338">
    <property type="entry name" value="Beta-lactam/transpept-like"/>
</dbReference>
<reference evidence="4 5" key="1">
    <citation type="submission" date="2019-01" db="EMBL/GenBank/DDBJ databases">
        <title>Geovibrio thiophilus DSM 11263, complete genome.</title>
        <authorList>
            <person name="Spring S."/>
            <person name="Bunk B."/>
            <person name="Sproer C."/>
        </authorList>
    </citation>
    <scope>NUCLEOTIDE SEQUENCE [LARGE SCALE GENOMIC DNA]</scope>
    <source>
        <strain evidence="4 5">DSM 11263</strain>
    </source>
</reference>
<dbReference type="InterPro" id="IPR001466">
    <property type="entry name" value="Beta-lactam-related"/>
</dbReference>
<dbReference type="PANTHER" id="PTHR43283:SF11">
    <property type="entry name" value="BETA-LACTAMASE-RELATED DOMAIN-CONTAINING PROTEIN"/>
    <property type="match status" value="1"/>
</dbReference>
<evidence type="ECO:0000313" key="5">
    <source>
        <dbReference type="Proteomes" id="UP000287502"/>
    </source>
</evidence>
<dbReference type="InterPro" id="IPR050789">
    <property type="entry name" value="Diverse_Enzym_Activities"/>
</dbReference>
<evidence type="ECO:0000313" key="4">
    <source>
        <dbReference type="EMBL" id="QAR33908.1"/>
    </source>
</evidence>
<keyword evidence="2" id="KW-0812">Transmembrane</keyword>
<dbReference type="OrthoDB" id="9793489at2"/>
<feature type="transmembrane region" description="Helical" evidence="2">
    <location>
        <begin position="24"/>
        <end position="42"/>
    </location>
</feature>
<dbReference type="PANTHER" id="PTHR43283">
    <property type="entry name" value="BETA-LACTAMASE-RELATED"/>
    <property type="match status" value="1"/>
</dbReference>
<dbReference type="EMBL" id="CP035108">
    <property type="protein sequence ID" value="QAR33908.1"/>
    <property type="molecule type" value="Genomic_DNA"/>
</dbReference>
<accession>A0A410K0W2</accession>
<proteinExistence type="predicted"/>